<dbReference type="PANTHER" id="PTHR33540">
    <property type="entry name" value="TRNA THREONYLCARBAMOYLADENOSINE BIOSYNTHESIS PROTEIN TSAE"/>
    <property type="match status" value="1"/>
</dbReference>
<evidence type="ECO:0000256" key="9">
    <source>
        <dbReference type="ARBA" id="ARBA00022842"/>
    </source>
</evidence>
<evidence type="ECO:0000313" key="12">
    <source>
        <dbReference type="Proteomes" id="UP001597533"/>
    </source>
</evidence>
<evidence type="ECO:0000256" key="10">
    <source>
        <dbReference type="ARBA" id="ARBA00032441"/>
    </source>
</evidence>
<sequence>MEINYTINNLEEVAKTLLEHSKSKILLFHGSMGVGKTTLIKALVKALGSADDVQSPTYSIVNEYQGTPHSIYHFDLYRINDLEDVYNFGFEDYLNESDWILIEWPELVIDILPEDAQHVFLELNNDNTRKIVINNPKSKKTT</sequence>
<dbReference type="EMBL" id="JBHUOV010000002">
    <property type="protein sequence ID" value="MFD2823576.1"/>
    <property type="molecule type" value="Genomic_DNA"/>
</dbReference>
<evidence type="ECO:0000313" key="11">
    <source>
        <dbReference type="EMBL" id="MFD2823576.1"/>
    </source>
</evidence>
<evidence type="ECO:0000256" key="6">
    <source>
        <dbReference type="ARBA" id="ARBA00022723"/>
    </source>
</evidence>
<evidence type="ECO:0000256" key="8">
    <source>
        <dbReference type="ARBA" id="ARBA00022840"/>
    </source>
</evidence>
<comment type="caution">
    <text evidence="11">The sequence shown here is derived from an EMBL/GenBank/DDBJ whole genome shotgun (WGS) entry which is preliminary data.</text>
</comment>
<comment type="subcellular location">
    <subcellularLocation>
        <location evidence="1">Cytoplasm</location>
    </subcellularLocation>
</comment>
<keyword evidence="4" id="KW-0963">Cytoplasm</keyword>
<dbReference type="Pfam" id="PF02367">
    <property type="entry name" value="TsaE"/>
    <property type="match status" value="1"/>
</dbReference>
<dbReference type="InterPro" id="IPR003442">
    <property type="entry name" value="T6A_TsaE"/>
</dbReference>
<dbReference type="Proteomes" id="UP001597533">
    <property type="component" value="Unassembled WGS sequence"/>
</dbReference>
<dbReference type="Gene3D" id="3.40.50.300">
    <property type="entry name" value="P-loop containing nucleotide triphosphate hydrolases"/>
    <property type="match status" value="1"/>
</dbReference>
<dbReference type="SUPFAM" id="SSF52540">
    <property type="entry name" value="P-loop containing nucleoside triphosphate hydrolases"/>
    <property type="match status" value="1"/>
</dbReference>
<dbReference type="InterPro" id="IPR027417">
    <property type="entry name" value="P-loop_NTPase"/>
</dbReference>
<keyword evidence="5" id="KW-0819">tRNA processing</keyword>
<dbReference type="PANTHER" id="PTHR33540:SF2">
    <property type="entry name" value="TRNA THREONYLCARBAMOYLADENOSINE BIOSYNTHESIS PROTEIN TSAE"/>
    <property type="match status" value="1"/>
</dbReference>
<keyword evidence="6" id="KW-0479">Metal-binding</keyword>
<accession>A0ABW5WMV0</accession>
<keyword evidence="12" id="KW-1185">Reference proteome</keyword>
<evidence type="ECO:0000256" key="7">
    <source>
        <dbReference type="ARBA" id="ARBA00022741"/>
    </source>
</evidence>
<keyword evidence="7" id="KW-0547">Nucleotide-binding</keyword>
<protein>
    <recommendedName>
        <fullName evidence="3">tRNA threonylcarbamoyladenosine biosynthesis protein TsaE</fullName>
    </recommendedName>
    <alternativeName>
        <fullName evidence="10">t(6)A37 threonylcarbamoyladenosine biosynthesis protein TsaE</fullName>
    </alternativeName>
</protein>
<gene>
    <name evidence="11" type="primary">tsaE</name>
    <name evidence="11" type="ORF">ACFS5M_07840</name>
</gene>
<keyword evidence="9" id="KW-0460">Magnesium</keyword>
<proteinExistence type="inferred from homology"/>
<evidence type="ECO:0000256" key="5">
    <source>
        <dbReference type="ARBA" id="ARBA00022694"/>
    </source>
</evidence>
<keyword evidence="8" id="KW-0067">ATP-binding</keyword>
<evidence type="ECO:0000256" key="4">
    <source>
        <dbReference type="ARBA" id="ARBA00022490"/>
    </source>
</evidence>
<dbReference type="RefSeq" id="WP_183487614.1">
    <property type="nucleotide sequence ID" value="NZ_JBHUOV010000002.1"/>
</dbReference>
<reference evidence="12" key="1">
    <citation type="journal article" date="2019" name="Int. J. Syst. Evol. Microbiol.">
        <title>The Global Catalogue of Microorganisms (GCM) 10K type strain sequencing project: providing services to taxonomists for standard genome sequencing and annotation.</title>
        <authorList>
            <consortium name="The Broad Institute Genomics Platform"/>
            <consortium name="The Broad Institute Genome Sequencing Center for Infectious Disease"/>
            <person name="Wu L."/>
            <person name="Ma J."/>
        </authorList>
    </citation>
    <scope>NUCLEOTIDE SEQUENCE [LARGE SCALE GENOMIC DNA]</scope>
    <source>
        <strain evidence="12">KCTC 32141</strain>
    </source>
</reference>
<evidence type="ECO:0000256" key="3">
    <source>
        <dbReference type="ARBA" id="ARBA00019010"/>
    </source>
</evidence>
<organism evidence="11 12">
    <name type="scientific">Lacinutrix iliipiscaria</name>
    <dbReference type="NCBI Taxonomy" id="1230532"/>
    <lineage>
        <taxon>Bacteria</taxon>
        <taxon>Pseudomonadati</taxon>
        <taxon>Bacteroidota</taxon>
        <taxon>Flavobacteriia</taxon>
        <taxon>Flavobacteriales</taxon>
        <taxon>Flavobacteriaceae</taxon>
        <taxon>Lacinutrix</taxon>
    </lineage>
</organism>
<dbReference type="NCBIfam" id="TIGR00150">
    <property type="entry name" value="T6A_YjeE"/>
    <property type="match status" value="1"/>
</dbReference>
<comment type="similarity">
    <text evidence="2">Belongs to the TsaE family.</text>
</comment>
<evidence type="ECO:0000256" key="1">
    <source>
        <dbReference type="ARBA" id="ARBA00004496"/>
    </source>
</evidence>
<name>A0ABW5WMV0_9FLAO</name>
<evidence type="ECO:0000256" key="2">
    <source>
        <dbReference type="ARBA" id="ARBA00007599"/>
    </source>
</evidence>